<reference evidence="3" key="3">
    <citation type="submission" date="2018-08" db="UniProtKB">
        <authorList>
            <consortium name="EnsemblPlants"/>
        </authorList>
    </citation>
    <scope>IDENTIFICATION</scope>
    <source>
        <strain evidence="3">cv. Bd21</strain>
    </source>
</reference>
<evidence type="ECO:0000256" key="1">
    <source>
        <dbReference type="SAM" id="SignalP"/>
    </source>
</evidence>
<dbReference type="InParanoid" id="A0A2K2D018"/>
<proteinExistence type="predicted"/>
<feature type="signal peptide" evidence="1">
    <location>
        <begin position="1"/>
        <end position="20"/>
    </location>
</feature>
<evidence type="ECO:0000313" key="4">
    <source>
        <dbReference type="Proteomes" id="UP000008810"/>
    </source>
</evidence>
<sequence>MQWLCCCCLWFVRFVQLADCKLAVQTTARSSAVSKWWLVPADKGEGGSLWVALGGNARWCLLSFVLPRVEFLS</sequence>
<name>A0A2K2D018_BRADI</name>
<evidence type="ECO:0008006" key="5">
    <source>
        <dbReference type="Google" id="ProtNLM"/>
    </source>
</evidence>
<dbReference type="EnsemblPlants" id="PNT67626">
    <property type="protein sequence ID" value="PNT67626"/>
    <property type="gene ID" value="BRADI_3g29815v3"/>
</dbReference>
<feature type="chain" id="PRO_5036043333" description="Secreted protein" evidence="1">
    <location>
        <begin position="21"/>
        <end position="73"/>
    </location>
</feature>
<accession>A0A2K2D018</accession>
<dbReference type="AlphaFoldDB" id="A0A2K2D018"/>
<dbReference type="Proteomes" id="UP000008810">
    <property type="component" value="Chromosome 3"/>
</dbReference>
<keyword evidence="4" id="KW-1185">Reference proteome</keyword>
<reference evidence="2 3" key="1">
    <citation type="journal article" date="2010" name="Nature">
        <title>Genome sequencing and analysis of the model grass Brachypodium distachyon.</title>
        <authorList>
            <consortium name="International Brachypodium Initiative"/>
        </authorList>
    </citation>
    <scope>NUCLEOTIDE SEQUENCE [LARGE SCALE GENOMIC DNA]</scope>
    <source>
        <strain evidence="2 3">Bd21</strain>
    </source>
</reference>
<organism evidence="2">
    <name type="scientific">Brachypodium distachyon</name>
    <name type="common">Purple false brome</name>
    <name type="synonym">Trachynia distachya</name>
    <dbReference type="NCBI Taxonomy" id="15368"/>
    <lineage>
        <taxon>Eukaryota</taxon>
        <taxon>Viridiplantae</taxon>
        <taxon>Streptophyta</taxon>
        <taxon>Embryophyta</taxon>
        <taxon>Tracheophyta</taxon>
        <taxon>Spermatophyta</taxon>
        <taxon>Magnoliopsida</taxon>
        <taxon>Liliopsida</taxon>
        <taxon>Poales</taxon>
        <taxon>Poaceae</taxon>
        <taxon>BOP clade</taxon>
        <taxon>Pooideae</taxon>
        <taxon>Stipodae</taxon>
        <taxon>Brachypodieae</taxon>
        <taxon>Brachypodium</taxon>
    </lineage>
</organism>
<gene>
    <name evidence="2" type="ORF">BRADI_3g29815v3</name>
</gene>
<evidence type="ECO:0000313" key="2">
    <source>
        <dbReference type="EMBL" id="PNT67626.1"/>
    </source>
</evidence>
<dbReference type="Gramene" id="PNT67626">
    <property type="protein sequence ID" value="PNT67626"/>
    <property type="gene ID" value="BRADI_3g29815v3"/>
</dbReference>
<reference evidence="2" key="2">
    <citation type="submission" date="2017-06" db="EMBL/GenBank/DDBJ databases">
        <title>WGS assembly of Brachypodium distachyon.</title>
        <authorList>
            <consortium name="The International Brachypodium Initiative"/>
            <person name="Lucas S."/>
            <person name="Harmon-Smith M."/>
            <person name="Lail K."/>
            <person name="Tice H."/>
            <person name="Grimwood J."/>
            <person name="Bruce D."/>
            <person name="Barry K."/>
            <person name="Shu S."/>
            <person name="Lindquist E."/>
            <person name="Wang M."/>
            <person name="Pitluck S."/>
            <person name="Vogel J.P."/>
            <person name="Garvin D.F."/>
            <person name="Mockler T.C."/>
            <person name="Schmutz J."/>
            <person name="Rokhsar D."/>
            <person name="Bevan M.W."/>
        </authorList>
    </citation>
    <scope>NUCLEOTIDE SEQUENCE</scope>
    <source>
        <strain evidence="2">Bd21</strain>
    </source>
</reference>
<keyword evidence="1" id="KW-0732">Signal</keyword>
<dbReference type="EMBL" id="CM000882">
    <property type="protein sequence ID" value="PNT67626.1"/>
    <property type="molecule type" value="Genomic_DNA"/>
</dbReference>
<protein>
    <recommendedName>
        <fullName evidence="5">Secreted protein</fullName>
    </recommendedName>
</protein>
<evidence type="ECO:0000313" key="3">
    <source>
        <dbReference type="EnsemblPlants" id="PNT67626"/>
    </source>
</evidence>